<reference evidence="1 2" key="2">
    <citation type="journal article" date="2022" name="Mol. Ecol. Resour.">
        <title>The genomes of chicory, endive, great burdock and yacon provide insights into Asteraceae paleo-polyploidization history and plant inulin production.</title>
        <authorList>
            <person name="Fan W."/>
            <person name="Wang S."/>
            <person name="Wang H."/>
            <person name="Wang A."/>
            <person name="Jiang F."/>
            <person name="Liu H."/>
            <person name="Zhao H."/>
            <person name="Xu D."/>
            <person name="Zhang Y."/>
        </authorList>
    </citation>
    <scope>NUCLEOTIDE SEQUENCE [LARGE SCALE GENOMIC DNA]</scope>
    <source>
        <strain evidence="2">cv. Punajuju</strain>
        <tissue evidence="1">Leaves</tissue>
    </source>
</reference>
<evidence type="ECO:0000313" key="2">
    <source>
        <dbReference type="Proteomes" id="UP001055811"/>
    </source>
</evidence>
<comment type="caution">
    <text evidence="1">The sequence shown here is derived from an EMBL/GenBank/DDBJ whole genome shotgun (WGS) entry which is preliminary data.</text>
</comment>
<dbReference type="Proteomes" id="UP001055811">
    <property type="component" value="Linkage Group LG08"/>
</dbReference>
<name>A0ACB8ZL27_CICIN</name>
<reference evidence="2" key="1">
    <citation type="journal article" date="2022" name="Mol. Ecol. Resour.">
        <title>The genomes of chicory, endive, great burdock and yacon provide insights into Asteraceae palaeo-polyploidization history and plant inulin production.</title>
        <authorList>
            <person name="Fan W."/>
            <person name="Wang S."/>
            <person name="Wang H."/>
            <person name="Wang A."/>
            <person name="Jiang F."/>
            <person name="Liu H."/>
            <person name="Zhao H."/>
            <person name="Xu D."/>
            <person name="Zhang Y."/>
        </authorList>
    </citation>
    <scope>NUCLEOTIDE SEQUENCE [LARGE SCALE GENOMIC DNA]</scope>
    <source>
        <strain evidence="2">cv. Punajuju</strain>
    </source>
</reference>
<organism evidence="1 2">
    <name type="scientific">Cichorium intybus</name>
    <name type="common">Chicory</name>
    <dbReference type="NCBI Taxonomy" id="13427"/>
    <lineage>
        <taxon>Eukaryota</taxon>
        <taxon>Viridiplantae</taxon>
        <taxon>Streptophyta</taxon>
        <taxon>Embryophyta</taxon>
        <taxon>Tracheophyta</taxon>
        <taxon>Spermatophyta</taxon>
        <taxon>Magnoliopsida</taxon>
        <taxon>eudicotyledons</taxon>
        <taxon>Gunneridae</taxon>
        <taxon>Pentapetalae</taxon>
        <taxon>asterids</taxon>
        <taxon>campanulids</taxon>
        <taxon>Asterales</taxon>
        <taxon>Asteraceae</taxon>
        <taxon>Cichorioideae</taxon>
        <taxon>Cichorieae</taxon>
        <taxon>Cichoriinae</taxon>
        <taxon>Cichorium</taxon>
    </lineage>
</organism>
<gene>
    <name evidence="1" type="ORF">L2E82_41979</name>
</gene>
<dbReference type="EMBL" id="CM042016">
    <property type="protein sequence ID" value="KAI3698436.1"/>
    <property type="molecule type" value="Genomic_DNA"/>
</dbReference>
<protein>
    <submittedName>
        <fullName evidence="1">Uncharacterized protein</fullName>
    </submittedName>
</protein>
<proteinExistence type="predicted"/>
<accession>A0ACB8ZL27</accession>
<evidence type="ECO:0000313" key="1">
    <source>
        <dbReference type="EMBL" id="KAI3698436.1"/>
    </source>
</evidence>
<keyword evidence="2" id="KW-1185">Reference proteome</keyword>
<sequence length="76" mass="8903">MSTMVELKNDLQKLGHQIPNSDLQMLMNVLARFNGSFKDYNYHLPEVEVYQDVQNVDPSINCKNVGQRKQLIIQFY</sequence>